<dbReference type="InterPro" id="IPR013563">
    <property type="entry name" value="Oligopep_ABC_C"/>
</dbReference>
<keyword evidence="3" id="KW-1003">Cell membrane</keyword>
<dbReference type="GeneID" id="1444527"/>
<dbReference type="FunFam" id="3.40.50.300:FF:000016">
    <property type="entry name" value="Oligopeptide ABC transporter ATP-binding component"/>
    <property type="match status" value="1"/>
</dbReference>
<dbReference type="InterPro" id="IPR003439">
    <property type="entry name" value="ABC_transporter-like_ATP-bd"/>
</dbReference>
<dbReference type="GO" id="GO:0005886">
    <property type="term" value="C:plasma membrane"/>
    <property type="evidence" value="ECO:0007669"/>
    <property type="project" value="UniProtKB-SubCell"/>
</dbReference>
<evidence type="ECO:0000256" key="8">
    <source>
        <dbReference type="ARBA" id="ARBA00023136"/>
    </source>
</evidence>
<dbReference type="AlphaFoldDB" id="Q9YFE0"/>
<keyword evidence="15" id="KW-1185">Reference proteome</keyword>
<evidence type="ECO:0000256" key="1">
    <source>
        <dbReference type="ARBA" id="ARBA00004202"/>
    </source>
</evidence>
<dbReference type="Pfam" id="PF08352">
    <property type="entry name" value="oligo_HPY"/>
    <property type="match status" value="1"/>
</dbReference>
<evidence type="ECO:0000256" key="10">
    <source>
        <dbReference type="ARBA" id="ARBA00039098"/>
    </source>
</evidence>
<dbReference type="Pfam" id="PF00005">
    <property type="entry name" value="ABC_tran"/>
    <property type="match status" value="1"/>
</dbReference>
<evidence type="ECO:0000256" key="9">
    <source>
        <dbReference type="ARBA" id="ARBA00038669"/>
    </source>
</evidence>
<protein>
    <recommendedName>
        <fullName evidence="11">Nickel import system ATP-binding protein NikD</fullName>
        <ecNumber evidence="10">7.2.2.11</ecNumber>
    </recommendedName>
</protein>
<dbReference type="PIR" id="D72720">
    <property type="entry name" value="D72720"/>
</dbReference>
<evidence type="ECO:0000256" key="6">
    <source>
        <dbReference type="ARBA" id="ARBA00022967"/>
    </source>
</evidence>
<dbReference type="PROSITE" id="PS00211">
    <property type="entry name" value="ABC_TRANSPORTER_1"/>
    <property type="match status" value="1"/>
</dbReference>
<dbReference type="GO" id="GO:0015413">
    <property type="term" value="F:ABC-type nickel transporter activity"/>
    <property type="evidence" value="ECO:0007669"/>
    <property type="project" value="UniProtKB-EC"/>
</dbReference>
<evidence type="ECO:0000256" key="2">
    <source>
        <dbReference type="ARBA" id="ARBA00022448"/>
    </source>
</evidence>
<dbReference type="PANTHER" id="PTHR43297">
    <property type="entry name" value="OLIGOPEPTIDE TRANSPORT ATP-BINDING PROTEIN APPD"/>
    <property type="match status" value="1"/>
</dbReference>
<comment type="subunit">
    <text evidence="9">The complex is composed of two ATP-binding proteins (NikD and NikE), two transmembrane proteins (NikB and NikC) and a solute-binding protein (NikA).</text>
</comment>
<dbReference type="PROSITE" id="PS50893">
    <property type="entry name" value="ABC_TRANSPORTER_2"/>
    <property type="match status" value="1"/>
</dbReference>
<keyword evidence="6" id="KW-1278">Translocase</keyword>
<reference evidence="14 15" key="1">
    <citation type="journal article" date="1999" name="DNA Res.">
        <title>Complete genome sequence of an aerobic hyper-thermophilic crenarchaeon, Aeropyrum pernix K1.</title>
        <authorList>
            <person name="Kawarabayasi Y."/>
            <person name="Hino Y."/>
            <person name="Horikawa H."/>
            <person name="Yamazaki S."/>
            <person name="Haikawa Y."/>
            <person name="Jin-no K."/>
            <person name="Takahashi M."/>
            <person name="Sekine M."/>
            <person name="Baba S."/>
            <person name="Ankai A."/>
            <person name="Kosugi H."/>
            <person name="Hosoyama A."/>
            <person name="Fukui S."/>
            <person name="Nagai Y."/>
            <person name="Nishijima K."/>
            <person name="Nakazawa H."/>
            <person name="Takamiya M."/>
            <person name="Masuda S."/>
            <person name="Funahashi T."/>
            <person name="Tanaka T."/>
            <person name="Kudoh Y."/>
            <person name="Yamazaki J."/>
            <person name="Kushida N."/>
            <person name="Oguchi A."/>
            <person name="Aoki K."/>
            <person name="Kubota K."/>
            <person name="Nakamura Y."/>
            <person name="Nomura N."/>
            <person name="Sako Y."/>
            <person name="Kikuchi H."/>
        </authorList>
    </citation>
    <scope>NUCLEOTIDE SEQUENCE [LARGE SCALE GENOMIC DNA]</scope>
    <source>
        <strain evidence="15">ATCC 700893 / DSM 11879 / JCM 9820 / NBRC 100138 / K1</strain>
    </source>
</reference>
<dbReference type="Proteomes" id="UP000002518">
    <property type="component" value="Chromosome"/>
</dbReference>
<accession>Q9YFE0</accession>
<dbReference type="NCBIfam" id="TIGR01727">
    <property type="entry name" value="oligo_HPY"/>
    <property type="match status" value="1"/>
</dbReference>
<dbReference type="EC" id="7.2.2.11" evidence="10"/>
<keyword evidence="7" id="KW-0406">Ion transport</keyword>
<keyword evidence="4" id="KW-0547">Nucleotide-binding</keyword>
<dbReference type="EnsemblBacteria" id="BAA79256">
    <property type="protein sequence ID" value="BAA79256"/>
    <property type="gene ID" value="APE_0301.1"/>
</dbReference>
<dbReference type="EMBL" id="BA000002">
    <property type="protein sequence ID" value="BAA79256.2"/>
    <property type="molecule type" value="Genomic_DNA"/>
</dbReference>
<dbReference type="eggNOG" id="arCOG00181">
    <property type="taxonomic scope" value="Archaea"/>
</dbReference>
<gene>
    <name evidence="14" type="ordered locus">APE_0301.1</name>
</gene>
<dbReference type="GO" id="GO:0016887">
    <property type="term" value="F:ATP hydrolysis activity"/>
    <property type="evidence" value="ECO:0007669"/>
    <property type="project" value="InterPro"/>
</dbReference>
<dbReference type="KEGG" id="ape:APE_0301.1"/>
<dbReference type="InterPro" id="IPR003593">
    <property type="entry name" value="AAA+_ATPase"/>
</dbReference>
<evidence type="ECO:0000256" key="4">
    <source>
        <dbReference type="ARBA" id="ARBA00022741"/>
    </source>
</evidence>
<proteinExistence type="predicted"/>
<evidence type="ECO:0000256" key="3">
    <source>
        <dbReference type="ARBA" id="ARBA00022475"/>
    </source>
</evidence>
<dbReference type="GO" id="GO:0005524">
    <property type="term" value="F:ATP binding"/>
    <property type="evidence" value="ECO:0007669"/>
    <property type="project" value="UniProtKB-KW"/>
</dbReference>
<evidence type="ECO:0000259" key="13">
    <source>
        <dbReference type="PROSITE" id="PS50893"/>
    </source>
</evidence>
<dbReference type="CDD" id="cd03257">
    <property type="entry name" value="ABC_NikE_OppD_transporters"/>
    <property type="match status" value="1"/>
</dbReference>
<dbReference type="InterPro" id="IPR017871">
    <property type="entry name" value="ABC_transporter-like_CS"/>
</dbReference>
<dbReference type="SUPFAM" id="SSF52540">
    <property type="entry name" value="P-loop containing nucleoside triphosphate hydrolases"/>
    <property type="match status" value="1"/>
</dbReference>
<organism evidence="14 15">
    <name type="scientific">Aeropyrum pernix (strain ATCC 700893 / DSM 11879 / JCM 9820 / NBRC 100138 / K1)</name>
    <dbReference type="NCBI Taxonomy" id="272557"/>
    <lineage>
        <taxon>Archaea</taxon>
        <taxon>Thermoproteota</taxon>
        <taxon>Thermoprotei</taxon>
        <taxon>Desulfurococcales</taxon>
        <taxon>Desulfurococcaceae</taxon>
        <taxon>Aeropyrum</taxon>
    </lineage>
</organism>
<name>Q9YFE0_AERPE</name>
<sequence length="322" mass="35709">MSEIVLSIRDLTVNYYTRQGVVNALDGVELDVYQGEILAIVGESGCGKSTLARSIARILPSNAVIEKGSIILNLGSGNTVDLVRLSEDELVKIRGKIVSMIFQDPSAALSPVHKVKKQVTDHVSGEKRRVEKIAQEILKKLMMPAPHMILEKYPHELSGGMKQRIVIAASLITRPRIIIADEPTTALDVTVQAQILKMLSRLREELETTIILITHNLAVAAEIADRIAVMYAGHVVEVADVFSLFERPLHPYTKGLLKSIPKPHVDEEIEPIRGEPPSLADPPPGCRFHPRCPYVMDVCMRIKPRLEERAPGRLVACHLEER</sequence>
<dbReference type="SMART" id="SM00382">
    <property type="entry name" value="AAA"/>
    <property type="match status" value="1"/>
</dbReference>
<comment type="catalytic activity">
    <reaction evidence="12">
        <text>Ni(2+)(out) + ATP + H2O = Ni(2+)(in) + ADP + phosphate + H(+)</text>
        <dbReference type="Rhea" id="RHEA:15557"/>
        <dbReference type="ChEBI" id="CHEBI:15377"/>
        <dbReference type="ChEBI" id="CHEBI:15378"/>
        <dbReference type="ChEBI" id="CHEBI:30616"/>
        <dbReference type="ChEBI" id="CHEBI:43474"/>
        <dbReference type="ChEBI" id="CHEBI:49786"/>
        <dbReference type="ChEBI" id="CHEBI:456216"/>
        <dbReference type="EC" id="7.2.2.11"/>
    </reaction>
    <physiologicalReaction direction="left-to-right" evidence="12">
        <dbReference type="Rhea" id="RHEA:15558"/>
    </physiologicalReaction>
</comment>
<dbReference type="RefSeq" id="WP_010865650.1">
    <property type="nucleotide sequence ID" value="NC_000854.2"/>
</dbReference>
<evidence type="ECO:0000313" key="14">
    <source>
        <dbReference type="EMBL" id="BAA79256.2"/>
    </source>
</evidence>
<evidence type="ECO:0000256" key="7">
    <source>
        <dbReference type="ARBA" id="ARBA00023065"/>
    </source>
</evidence>
<evidence type="ECO:0000256" key="12">
    <source>
        <dbReference type="ARBA" id="ARBA00048610"/>
    </source>
</evidence>
<dbReference type="InterPro" id="IPR050388">
    <property type="entry name" value="ABC_Ni/Peptide_Import"/>
</dbReference>
<comment type="subcellular location">
    <subcellularLocation>
        <location evidence="1">Cell membrane</location>
        <topology evidence="1">Peripheral membrane protein</topology>
    </subcellularLocation>
</comment>
<dbReference type="GO" id="GO:0015833">
    <property type="term" value="P:peptide transport"/>
    <property type="evidence" value="ECO:0007669"/>
    <property type="project" value="InterPro"/>
</dbReference>
<dbReference type="PANTHER" id="PTHR43297:SF13">
    <property type="entry name" value="NICKEL ABC TRANSPORTER, ATP-BINDING PROTEIN"/>
    <property type="match status" value="1"/>
</dbReference>
<keyword evidence="8" id="KW-0472">Membrane</keyword>
<evidence type="ECO:0000256" key="11">
    <source>
        <dbReference type="ARBA" id="ARBA00044143"/>
    </source>
</evidence>
<feature type="domain" description="ABC transporter" evidence="13">
    <location>
        <begin position="8"/>
        <end position="257"/>
    </location>
</feature>
<dbReference type="InterPro" id="IPR027417">
    <property type="entry name" value="P-loop_NTPase"/>
</dbReference>
<keyword evidence="2" id="KW-0813">Transport</keyword>
<keyword evidence="5" id="KW-0067">ATP-binding</keyword>
<evidence type="ECO:0000313" key="15">
    <source>
        <dbReference type="Proteomes" id="UP000002518"/>
    </source>
</evidence>
<dbReference type="STRING" id="272557.APE_0301.1"/>
<dbReference type="Gene3D" id="3.40.50.300">
    <property type="entry name" value="P-loop containing nucleotide triphosphate hydrolases"/>
    <property type="match status" value="1"/>
</dbReference>
<evidence type="ECO:0000256" key="5">
    <source>
        <dbReference type="ARBA" id="ARBA00022840"/>
    </source>
</evidence>